<organism evidence="3 4">
    <name type="scientific">Geodia barretti</name>
    <name type="common">Barrett's horny sponge</name>
    <dbReference type="NCBI Taxonomy" id="519541"/>
    <lineage>
        <taxon>Eukaryota</taxon>
        <taxon>Metazoa</taxon>
        <taxon>Porifera</taxon>
        <taxon>Demospongiae</taxon>
        <taxon>Heteroscleromorpha</taxon>
        <taxon>Tetractinellida</taxon>
        <taxon>Astrophorina</taxon>
        <taxon>Geodiidae</taxon>
        <taxon>Geodia</taxon>
    </lineage>
</organism>
<gene>
    <name evidence="3" type="ORF">GBAR_LOCUS10677</name>
</gene>
<evidence type="ECO:0000313" key="3">
    <source>
        <dbReference type="EMBL" id="CAI8017624.1"/>
    </source>
</evidence>
<comment type="caution">
    <text evidence="3">The sequence shown here is derived from an EMBL/GenBank/DDBJ whole genome shotgun (WGS) entry which is preliminary data.</text>
</comment>
<accession>A0AA35RTW0</accession>
<dbReference type="AlphaFoldDB" id="A0AA35RTW0"/>
<reference evidence="3" key="1">
    <citation type="submission" date="2023-03" db="EMBL/GenBank/DDBJ databases">
        <authorList>
            <person name="Steffen K."/>
            <person name="Cardenas P."/>
        </authorList>
    </citation>
    <scope>NUCLEOTIDE SEQUENCE</scope>
</reference>
<dbReference type="EMBL" id="CASHTH010001645">
    <property type="protein sequence ID" value="CAI8017624.1"/>
    <property type="molecule type" value="Genomic_DNA"/>
</dbReference>
<dbReference type="Proteomes" id="UP001174909">
    <property type="component" value="Unassembled WGS sequence"/>
</dbReference>
<proteinExistence type="predicted"/>
<feature type="transmembrane region" description="Helical" evidence="2">
    <location>
        <begin position="110"/>
        <end position="128"/>
    </location>
</feature>
<sequence length="129" mass="14361">MVVGCLRCIATVLEDKVPMSVVLWPVEWRRMWCQSRTTLTDSAAVTAVPRWTTAMDSKNASLTFLPLLHRSPAKVATPAHTAPDASKTRRPSNSTGTNVLHNYTKVGPPSVMHLYIILFFANLLLYTLH</sequence>
<keyword evidence="4" id="KW-1185">Reference proteome</keyword>
<keyword evidence="2" id="KW-0472">Membrane</keyword>
<protein>
    <submittedName>
        <fullName evidence="3">Uncharacterized protein</fullName>
    </submittedName>
</protein>
<evidence type="ECO:0000256" key="1">
    <source>
        <dbReference type="SAM" id="MobiDB-lite"/>
    </source>
</evidence>
<evidence type="ECO:0000256" key="2">
    <source>
        <dbReference type="SAM" id="Phobius"/>
    </source>
</evidence>
<evidence type="ECO:0000313" key="4">
    <source>
        <dbReference type="Proteomes" id="UP001174909"/>
    </source>
</evidence>
<keyword evidence="2" id="KW-1133">Transmembrane helix</keyword>
<keyword evidence="2" id="KW-0812">Transmembrane</keyword>
<feature type="region of interest" description="Disordered" evidence="1">
    <location>
        <begin position="76"/>
        <end position="99"/>
    </location>
</feature>
<name>A0AA35RTW0_GEOBA</name>